<keyword evidence="3 8" id="KW-0812">Transmembrane</keyword>
<feature type="transmembrane region" description="Helical" evidence="8">
    <location>
        <begin position="370"/>
        <end position="390"/>
    </location>
</feature>
<dbReference type="InterPro" id="IPR006674">
    <property type="entry name" value="HD_domain"/>
</dbReference>
<gene>
    <name evidence="10" type="ORF">SAMN05661099_3072</name>
</gene>
<evidence type="ECO:0000259" key="9">
    <source>
        <dbReference type="SMART" id="SM00471"/>
    </source>
</evidence>
<proteinExistence type="predicted"/>
<feature type="transmembrane region" description="Helical" evidence="8">
    <location>
        <begin position="244"/>
        <end position="264"/>
    </location>
</feature>
<dbReference type="RefSeq" id="WP_079703592.1">
    <property type="nucleotide sequence ID" value="NZ_FUYR01000004.1"/>
</dbReference>
<keyword evidence="6" id="KW-0051">Antiviral defense</keyword>
<dbReference type="SMART" id="SM00471">
    <property type="entry name" value="HDc"/>
    <property type="match status" value="1"/>
</dbReference>
<evidence type="ECO:0000256" key="5">
    <source>
        <dbReference type="ARBA" id="ARBA00022989"/>
    </source>
</evidence>
<keyword evidence="7 8" id="KW-0472">Membrane</keyword>
<evidence type="ECO:0000256" key="8">
    <source>
        <dbReference type="SAM" id="Phobius"/>
    </source>
</evidence>
<keyword evidence="11" id="KW-1185">Reference proteome</keyword>
<dbReference type="InterPro" id="IPR043760">
    <property type="entry name" value="PycTM_dom"/>
</dbReference>
<protein>
    <submittedName>
        <fullName evidence="10">Predicted metal-dependent phosphohydrolase, HD superfamily</fullName>
    </submittedName>
</protein>
<dbReference type="STRING" id="572036.SAMN05661099_3072"/>
<dbReference type="CDD" id="cd00077">
    <property type="entry name" value="HDc"/>
    <property type="match status" value="1"/>
</dbReference>
<evidence type="ECO:0000256" key="2">
    <source>
        <dbReference type="ARBA" id="ARBA00022475"/>
    </source>
</evidence>
<reference evidence="11" key="1">
    <citation type="submission" date="2017-02" db="EMBL/GenBank/DDBJ databases">
        <authorList>
            <person name="Varghese N."/>
            <person name="Submissions S."/>
        </authorList>
    </citation>
    <scope>NUCLEOTIDE SEQUENCE [LARGE SCALE GENOMIC DNA]</scope>
    <source>
        <strain evidence="11">DSM 22385</strain>
    </source>
</reference>
<accession>A0A1T5EN55</accession>
<comment type="subcellular location">
    <subcellularLocation>
        <location evidence="1">Cell membrane</location>
    </subcellularLocation>
</comment>
<keyword evidence="10" id="KW-0378">Hydrolase</keyword>
<dbReference type="AlphaFoldDB" id="A0A1T5EN55"/>
<evidence type="ECO:0000256" key="7">
    <source>
        <dbReference type="ARBA" id="ARBA00023136"/>
    </source>
</evidence>
<dbReference type="GO" id="GO:0016787">
    <property type="term" value="F:hydrolase activity"/>
    <property type="evidence" value="ECO:0007669"/>
    <property type="project" value="UniProtKB-KW"/>
</dbReference>
<feature type="domain" description="HD/PDEase" evidence="9">
    <location>
        <begin position="26"/>
        <end position="139"/>
    </location>
</feature>
<organism evidence="10 11">
    <name type="scientific">Daejeonella lutea</name>
    <dbReference type="NCBI Taxonomy" id="572036"/>
    <lineage>
        <taxon>Bacteria</taxon>
        <taxon>Pseudomonadati</taxon>
        <taxon>Bacteroidota</taxon>
        <taxon>Sphingobacteriia</taxon>
        <taxon>Sphingobacteriales</taxon>
        <taxon>Sphingobacteriaceae</taxon>
        <taxon>Daejeonella</taxon>
    </lineage>
</organism>
<dbReference type="GO" id="GO:0000166">
    <property type="term" value="F:nucleotide binding"/>
    <property type="evidence" value="ECO:0007669"/>
    <property type="project" value="UniProtKB-KW"/>
</dbReference>
<dbReference type="OrthoDB" id="5728337at2"/>
<keyword evidence="5 8" id="KW-1133">Transmembrane helix</keyword>
<evidence type="ECO:0000256" key="3">
    <source>
        <dbReference type="ARBA" id="ARBA00022692"/>
    </source>
</evidence>
<name>A0A1T5EN55_9SPHI</name>
<dbReference type="Gene3D" id="1.10.3210.10">
    <property type="entry name" value="Hypothetical protein af1432"/>
    <property type="match status" value="1"/>
</dbReference>
<evidence type="ECO:0000313" key="11">
    <source>
        <dbReference type="Proteomes" id="UP000189981"/>
    </source>
</evidence>
<dbReference type="Pfam" id="PF18967">
    <property type="entry name" value="PycTM"/>
    <property type="match status" value="1"/>
</dbReference>
<keyword evidence="4" id="KW-0547">Nucleotide-binding</keyword>
<evidence type="ECO:0000256" key="1">
    <source>
        <dbReference type="ARBA" id="ARBA00004236"/>
    </source>
</evidence>
<feature type="transmembrane region" description="Helical" evidence="8">
    <location>
        <begin position="276"/>
        <end position="297"/>
    </location>
</feature>
<dbReference type="EMBL" id="FUYR01000004">
    <property type="protein sequence ID" value="SKB85421.1"/>
    <property type="molecule type" value="Genomic_DNA"/>
</dbReference>
<sequence>MKSNTIVKDAAEYVFNLFKDKLPGDYVYHNYNHTAETAKACKKLSKSYNLTSRDYEVLMLAAIFHDTGYITTYENHEEESVKFMKEYLTGNYSDEDISEIESLILSTKYRTVPDGSLQEILHDADYINLGNKSFDHRADLLRIEWERILQKTYTEEEWAQIQLQFLLDTQFKTEEAVLNYNEQKEMNILKQRAKIDKFTKESDKDKSKAKPVKDGRGIETLYRSVYDYHISLTSIADNKANMMISINTIIISIVITLFGTGFTFSSQSEFASVRFVFPMAFLLLTSLLAVVFAILSARPNVTTKEKYELSKKDSSILFFGNFAQLQLREFVDKIKELKQQKDELYESMSIDIYYLGSVLIRKYNFLSWSYNIFMFGMVICAVGFVIIMLFSY</sequence>
<dbReference type="SUPFAM" id="SSF109604">
    <property type="entry name" value="HD-domain/PDEase-like"/>
    <property type="match status" value="1"/>
</dbReference>
<keyword evidence="2" id="KW-1003">Cell membrane</keyword>
<dbReference type="Proteomes" id="UP000189981">
    <property type="component" value="Unassembled WGS sequence"/>
</dbReference>
<dbReference type="InterPro" id="IPR003607">
    <property type="entry name" value="HD/PDEase_dom"/>
</dbReference>
<dbReference type="Pfam" id="PF01966">
    <property type="entry name" value="HD"/>
    <property type="match status" value="1"/>
</dbReference>
<dbReference type="GO" id="GO:0005886">
    <property type="term" value="C:plasma membrane"/>
    <property type="evidence" value="ECO:0007669"/>
    <property type="project" value="UniProtKB-SubCell"/>
</dbReference>
<evidence type="ECO:0000313" key="10">
    <source>
        <dbReference type="EMBL" id="SKB85421.1"/>
    </source>
</evidence>
<dbReference type="GO" id="GO:0051607">
    <property type="term" value="P:defense response to virus"/>
    <property type="evidence" value="ECO:0007669"/>
    <property type="project" value="UniProtKB-KW"/>
</dbReference>
<evidence type="ECO:0000256" key="4">
    <source>
        <dbReference type="ARBA" id="ARBA00022741"/>
    </source>
</evidence>
<evidence type="ECO:0000256" key="6">
    <source>
        <dbReference type="ARBA" id="ARBA00023118"/>
    </source>
</evidence>